<dbReference type="OrthoDB" id="9811198at2"/>
<dbReference type="EMBL" id="FNGO01000017">
    <property type="protein sequence ID" value="SDM12590.1"/>
    <property type="molecule type" value="Genomic_DNA"/>
</dbReference>
<organism evidence="9 10">
    <name type="scientific">Halarsenatibacter silvermanii</name>
    <dbReference type="NCBI Taxonomy" id="321763"/>
    <lineage>
        <taxon>Bacteria</taxon>
        <taxon>Bacillati</taxon>
        <taxon>Bacillota</taxon>
        <taxon>Clostridia</taxon>
        <taxon>Halanaerobiales</taxon>
        <taxon>Halarsenatibacteraceae</taxon>
        <taxon>Halarsenatibacter</taxon>
    </lineage>
</organism>
<evidence type="ECO:0000256" key="5">
    <source>
        <dbReference type="ARBA" id="ARBA00022989"/>
    </source>
</evidence>
<evidence type="ECO:0000256" key="2">
    <source>
        <dbReference type="ARBA" id="ARBA00009298"/>
    </source>
</evidence>
<keyword evidence="4 7" id="KW-0812">Transmembrane</keyword>
<keyword evidence="3" id="KW-1003">Cell membrane</keyword>
<feature type="domain" description="MgtC/SapB/SrpB/YhiD N-terminal" evidence="8">
    <location>
        <begin position="12"/>
        <end position="137"/>
    </location>
</feature>
<evidence type="ECO:0000256" key="3">
    <source>
        <dbReference type="ARBA" id="ARBA00022475"/>
    </source>
</evidence>
<evidence type="ECO:0000256" key="7">
    <source>
        <dbReference type="SAM" id="Phobius"/>
    </source>
</evidence>
<keyword evidence="6 7" id="KW-0472">Membrane</keyword>
<sequence>MIAEQTIILRLTLILIFSGLIGWERERLDKPAGFRTHILVGVGSTTFMIVSFSMGYLYPDLMPDVGRIASQVVSGIGFLGAGTILREGFSVRGLTTAASLWVTSAMGLAVGIGFYIMAAFGTLLVFVTLNYFNRWEKKITSRSEERLYCRTDKTSAAYCEIAEVMEKFEVEIKNIDIDEDKLSGDTRAVFRLEIPDESAREKINRSLLKIEGIKEVDWSS</sequence>
<evidence type="ECO:0000259" key="8">
    <source>
        <dbReference type="Pfam" id="PF02308"/>
    </source>
</evidence>
<dbReference type="InterPro" id="IPR049177">
    <property type="entry name" value="MgtC_SapB_SrpB_YhiD_N"/>
</dbReference>
<dbReference type="AlphaFoldDB" id="A0A1G9QNY3"/>
<feature type="transmembrane region" description="Helical" evidence="7">
    <location>
        <begin position="105"/>
        <end position="132"/>
    </location>
</feature>
<feature type="transmembrane region" description="Helical" evidence="7">
    <location>
        <begin position="7"/>
        <end position="23"/>
    </location>
</feature>
<dbReference type="GO" id="GO:0005886">
    <property type="term" value="C:plasma membrane"/>
    <property type="evidence" value="ECO:0007669"/>
    <property type="project" value="UniProtKB-SubCell"/>
</dbReference>
<gene>
    <name evidence="9" type="ORF">SAMN04488692_11750</name>
</gene>
<dbReference type="Pfam" id="PF02308">
    <property type="entry name" value="MgtC"/>
    <property type="match status" value="1"/>
</dbReference>
<evidence type="ECO:0000313" key="9">
    <source>
        <dbReference type="EMBL" id="SDM12590.1"/>
    </source>
</evidence>
<protein>
    <submittedName>
        <fullName evidence="9">Putative Mg2+ transporter-C (MgtC) family protein</fullName>
    </submittedName>
</protein>
<evidence type="ECO:0000256" key="4">
    <source>
        <dbReference type="ARBA" id="ARBA00022692"/>
    </source>
</evidence>
<dbReference type="Proteomes" id="UP000199476">
    <property type="component" value="Unassembled WGS sequence"/>
</dbReference>
<dbReference type="STRING" id="321763.SAMN04488692_11750"/>
<accession>A0A1G9QNY3</accession>
<reference evidence="9 10" key="1">
    <citation type="submission" date="2016-10" db="EMBL/GenBank/DDBJ databases">
        <authorList>
            <person name="de Groot N.N."/>
        </authorList>
    </citation>
    <scope>NUCLEOTIDE SEQUENCE [LARGE SCALE GENOMIC DNA]</scope>
    <source>
        <strain evidence="9 10">SLAS-1</strain>
    </source>
</reference>
<evidence type="ECO:0000256" key="1">
    <source>
        <dbReference type="ARBA" id="ARBA00004651"/>
    </source>
</evidence>
<evidence type="ECO:0000313" key="10">
    <source>
        <dbReference type="Proteomes" id="UP000199476"/>
    </source>
</evidence>
<evidence type="ECO:0000256" key="6">
    <source>
        <dbReference type="ARBA" id="ARBA00023136"/>
    </source>
</evidence>
<dbReference type="PANTHER" id="PTHR33778:SF1">
    <property type="entry name" value="MAGNESIUM TRANSPORTER YHID-RELATED"/>
    <property type="match status" value="1"/>
</dbReference>
<feature type="transmembrane region" description="Helical" evidence="7">
    <location>
        <begin position="38"/>
        <end position="58"/>
    </location>
</feature>
<comment type="subcellular location">
    <subcellularLocation>
        <location evidence="1">Cell membrane</location>
        <topology evidence="1">Multi-pass membrane protein</topology>
    </subcellularLocation>
</comment>
<feature type="transmembrane region" description="Helical" evidence="7">
    <location>
        <begin position="65"/>
        <end position="85"/>
    </location>
</feature>
<dbReference type="InterPro" id="IPR003416">
    <property type="entry name" value="MgtC/SapB/SrpB/YhiD_fam"/>
</dbReference>
<proteinExistence type="inferred from homology"/>
<keyword evidence="10" id="KW-1185">Reference proteome</keyword>
<name>A0A1G9QNY3_9FIRM</name>
<dbReference type="PANTHER" id="PTHR33778">
    <property type="entry name" value="PROTEIN MGTC"/>
    <property type="match status" value="1"/>
</dbReference>
<comment type="similarity">
    <text evidence="2">Belongs to the MgtC/SapB family.</text>
</comment>
<dbReference type="PRINTS" id="PR01837">
    <property type="entry name" value="MGTCSAPBPROT"/>
</dbReference>
<dbReference type="RefSeq" id="WP_089761024.1">
    <property type="nucleotide sequence ID" value="NZ_FNGO01000017.1"/>
</dbReference>
<keyword evidence="5 7" id="KW-1133">Transmembrane helix</keyword>